<name>A0A220VG28_9GAMM</name>
<dbReference type="KEGG" id="pmai:CF386_09910"/>
<dbReference type="EMBL" id="CP022356">
    <property type="protein sequence ID" value="ASK79368.1"/>
    <property type="molecule type" value="Genomic_DNA"/>
</dbReference>
<evidence type="ECO:0000313" key="1">
    <source>
        <dbReference type="EMBL" id="ASK79368.1"/>
    </source>
</evidence>
<protein>
    <submittedName>
        <fullName evidence="1">Uncharacterized protein</fullName>
    </submittedName>
</protein>
<gene>
    <name evidence="1" type="ORF">CF386_09910</name>
</gene>
<sequence>MNKVNITNNFMKVKEILFEWGYKTNDIKNLLSLDDHQLKLLENSSGQLFHNMMLFQNKCSWILNIDKMLDICLKNTSKKDYLCEKKNGIYDEAPITILNQGNIHDLKWFYHNLCVKSTNLKDHIHKKLNS</sequence>
<evidence type="ECO:0000313" key="2">
    <source>
        <dbReference type="Proteomes" id="UP000242175"/>
    </source>
</evidence>
<dbReference type="Proteomes" id="UP000242175">
    <property type="component" value="Chromosome small"/>
</dbReference>
<proteinExistence type="predicted"/>
<dbReference type="AlphaFoldDB" id="A0A220VG28"/>
<accession>A0A220VG28</accession>
<dbReference type="RefSeq" id="WP_089074276.1">
    <property type="nucleotide sequence ID" value="NZ_CBCSAM010000004.1"/>
</dbReference>
<reference evidence="1 2" key="1">
    <citation type="journal article" date="2016" name="Int. J. Syst. Evol. Microbiol.">
        <title>Paraphotobacterium marinum gen. nov., sp. nov., a member of the family Vibrionaceae, isolated from surface seawater.</title>
        <authorList>
            <person name="Huang Z."/>
            <person name="Dong C."/>
            <person name="Shao Z."/>
        </authorList>
    </citation>
    <scope>NUCLEOTIDE SEQUENCE [LARGE SCALE GENOMIC DNA]</scope>
    <source>
        <strain evidence="1 2">NSCS20N07D</strain>
    </source>
</reference>
<organism evidence="1 2">
    <name type="scientific">Paraphotobacterium marinum</name>
    <dbReference type="NCBI Taxonomy" id="1755811"/>
    <lineage>
        <taxon>Bacteria</taxon>
        <taxon>Pseudomonadati</taxon>
        <taxon>Pseudomonadota</taxon>
        <taxon>Gammaproteobacteria</taxon>
        <taxon>Vibrionales</taxon>
        <taxon>Vibrionaceae</taxon>
        <taxon>Paraphotobacterium</taxon>
    </lineage>
</organism>
<keyword evidence="2" id="KW-1185">Reference proteome</keyword>